<accession>A0ABT7QUY5</accession>
<proteinExistence type="predicted"/>
<name>A0ABT7QUY5_9BACT</name>
<reference evidence="1" key="1">
    <citation type="submission" date="2023-01" db="EMBL/GenBank/DDBJ databases">
        <title>Sulfurovum sp. zt1-1 genome assembly.</title>
        <authorList>
            <person name="Wang J."/>
        </authorList>
    </citation>
    <scope>NUCLEOTIDE SEQUENCE</scope>
    <source>
        <strain evidence="1">Zt1-1</strain>
    </source>
</reference>
<evidence type="ECO:0000313" key="1">
    <source>
        <dbReference type="EMBL" id="MDM5270641.1"/>
    </source>
</evidence>
<dbReference type="Proteomes" id="UP001169069">
    <property type="component" value="Unassembled WGS sequence"/>
</dbReference>
<evidence type="ECO:0000313" key="2">
    <source>
        <dbReference type="Proteomes" id="UP001169069"/>
    </source>
</evidence>
<keyword evidence="2" id="KW-1185">Reference proteome</keyword>
<dbReference type="Pfam" id="PF04402">
    <property type="entry name" value="SIMPL"/>
    <property type="match status" value="1"/>
</dbReference>
<dbReference type="PANTHER" id="PTHR34387">
    <property type="entry name" value="SLR1258 PROTEIN"/>
    <property type="match status" value="1"/>
</dbReference>
<dbReference type="RefSeq" id="WP_289411919.1">
    <property type="nucleotide sequence ID" value="NZ_JAQIBD010000001.1"/>
</dbReference>
<dbReference type="EMBL" id="JAQIBD010000001">
    <property type="protein sequence ID" value="MDM5270641.1"/>
    <property type="molecule type" value="Genomic_DNA"/>
</dbReference>
<dbReference type="InterPro" id="IPR052022">
    <property type="entry name" value="26kDa_periplasmic_antigen"/>
</dbReference>
<dbReference type="InterPro" id="IPR016907">
    <property type="entry name" value="UCP029033"/>
</dbReference>
<protein>
    <submittedName>
        <fullName evidence="1">SIMPL domain-containing protein</fullName>
    </submittedName>
</protein>
<sequence length="235" mass="26448">MKNVFISIIVSIAIAASGYFIGQTMYNAKVAINTAEVKGLAERKVKADLVNWRLNFKVASNNKEDLSKLYSDAEKIQEDIITLLLQSGLKKEEINIGVISYSPIEFRDRDQKLVDQQHQLSNDIEIQTKKVDLISSVRSSMNKLIAKGIDINNFEPEYRFTSLNDIKPDMLKEATQNARVAANEFAQNAGIKVGSIRSAIQGNFVIRDVGEDYSDTKKIDKYVRVVTSITFYLTD</sequence>
<dbReference type="Gene3D" id="3.30.110.170">
    <property type="entry name" value="Protein of unknown function (DUF541), domain 1"/>
    <property type="match status" value="1"/>
</dbReference>
<dbReference type="PIRSF" id="PIRSF029033">
    <property type="entry name" value="UCP029033"/>
    <property type="match status" value="1"/>
</dbReference>
<comment type="caution">
    <text evidence="1">The sequence shown here is derived from an EMBL/GenBank/DDBJ whole genome shotgun (WGS) entry which is preliminary data.</text>
</comment>
<dbReference type="PANTHER" id="PTHR34387:SF2">
    <property type="entry name" value="SLR1258 PROTEIN"/>
    <property type="match status" value="1"/>
</dbReference>
<dbReference type="Gene3D" id="3.30.70.2970">
    <property type="entry name" value="Protein of unknown function (DUF541), domain 2"/>
    <property type="match status" value="1"/>
</dbReference>
<organism evidence="1 2">
    <name type="scientific">Sulfurovum zhangzhouensis</name>
    <dbReference type="NCBI Taxonomy" id="3019067"/>
    <lineage>
        <taxon>Bacteria</taxon>
        <taxon>Pseudomonadati</taxon>
        <taxon>Campylobacterota</taxon>
        <taxon>Epsilonproteobacteria</taxon>
        <taxon>Campylobacterales</taxon>
        <taxon>Sulfurovaceae</taxon>
        <taxon>Sulfurovum</taxon>
    </lineage>
</organism>
<gene>
    <name evidence="1" type="ORF">PGH07_00445</name>
</gene>
<dbReference type="InterPro" id="IPR007497">
    <property type="entry name" value="SIMPL/DUF541"/>
</dbReference>